<reference evidence="1 2" key="1">
    <citation type="journal article" date="2013" name="BMC Genomics">
        <title>The genome and transcriptome of the pine saprophyte Ophiostoma piceae, and a comparison with the bark beetle-associated pine pathogen Grosmannia clavigera.</title>
        <authorList>
            <person name="Haridas S."/>
            <person name="Wang Y."/>
            <person name="Lim L."/>
            <person name="Massoumi Alamouti S."/>
            <person name="Jackman S."/>
            <person name="Docking R."/>
            <person name="Robertson G."/>
            <person name="Birol I."/>
            <person name="Bohlmann J."/>
            <person name="Breuil C."/>
        </authorList>
    </citation>
    <scope>NUCLEOTIDE SEQUENCE [LARGE SCALE GENOMIC DNA]</scope>
    <source>
        <strain evidence="1 2">UAMH 11346</strain>
    </source>
</reference>
<gene>
    <name evidence="1" type="ORF">F503_05747</name>
</gene>
<dbReference type="AlphaFoldDB" id="S3CCJ6"/>
<dbReference type="HOGENOM" id="CLU_2427626_0_0_1"/>
<evidence type="ECO:0000313" key="2">
    <source>
        <dbReference type="Proteomes" id="UP000016923"/>
    </source>
</evidence>
<sequence length="91" mass="10597">MSLSTMQQQRPAYFVGYGRLTTDSSVHILEATTEYKKPPSSSYKISGNAVCWYITQSRYYEFHDTDYPYLIWTGKKLDLGTEKRLSMTARH</sequence>
<name>S3CCJ6_OPHP1</name>
<dbReference type="VEuPathDB" id="FungiDB:F503_05747"/>
<keyword evidence="2" id="KW-1185">Reference proteome</keyword>
<evidence type="ECO:0000313" key="1">
    <source>
        <dbReference type="EMBL" id="EPE10652.1"/>
    </source>
</evidence>
<organism evidence="1 2">
    <name type="scientific">Ophiostoma piceae (strain UAMH 11346)</name>
    <name type="common">Sap stain fungus</name>
    <dbReference type="NCBI Taxonomy" id="1262450"/>
    <lineage>
        <taxon>Eukaryota</taxon>
        <taxon>Fungi</taxon>
        <taxon>Dikarya</taxon>
        <taxon>Ascomycota</taxon>
        <taxon>Pezizomycotina</taxon>
        <taxon>Sordariomycetes</taxon>
        <taxon>Sordariomycetidae</taxon>
        <taxon>Ophiostomatales</taxon>
        <taxon>Ophiostomataceae</taxon>
        <taxon>Ophiostoma</taxon>
    </lineage>
</organism>
<accession>S3CCJ6</accession>
<protein>
    <submittedName>
        <fullName evidence="1">Uncharacterized protein</fullName>
    </submittedName>
</protein>
<dbReference type="EMBL" id="KE148146">
    <property type="protein sequence ID" value="EPE10652.1"/>
    <property type="molecule type" value="Genomic_DNA"/>
</dbReference>
<dbReference type="Proteomes" id="UP000016923">
    <property type="component" value="Unassembled WGS sequence"/>
</dbReference>
<proteinExistence type="predicted"/>